<dbReference type="Proteomes" id="UP001164653">
    <property type="component" value="Chromosome"/>
</dbReference>
<proteinExistence type="predicted"/>
<dbReference type="KEGG" id="dpf:ON006_28575"/>
<keyword evidence="3" id="KW-1185">Reference proteome</keyword>
<accession>A0A9E8N862</accession>
<dbReference type="Pfam" id="PF06439">
    <property type="entry name" value="3keto-disac_hyd"/>
    <property type="match status" value="1"/>
</dbReference>
<dbReference type="RefSeq" id="WP_244821592.1">
    <property type="nucleotide sequence ID" value="NZ_CP112998.1"/>
</dbReference>
<reference evidence="2" key="1">
    <citation type="submission" date="2022-11" db="EMBL/GenBank/DDBJ databases">
        <title>Dyadobacter pollutisoli sp. nov., isolated from plastic dumped soil.</title>
        <authorList>
            <person name="Kim J.M."/>
            <person name="Kim K.R."/>
            <person name="Lee J.K."/>
            <person name="Hao L."/>
            <person name="Jeon C.O."/>
        </authorList>
    </citation>
    <scope>NUCLEOTIDE SEQUENCE</scope>
    <source>
        <strain evidence="2">U1</strain>
    </source>
</reference>
<evidence type="ECO:0000313" key="3">
    <source>
        <dbReference type="Proteomes" id="UP001164653"/>
    </source>
</evidence>
<name>A0A9E8N862_9BACT</name>
<feature type="domain" description="3-keto-alpha-glucoside-1,2-lyase/3-keto-2-hydroxy-glucal hydratase" evidence="1">
    <location>
        <begin position="35"/>
        <end position="208"/>
    </location>
</feature>
<evidence type="ECO:0000259" key="1">
    <source>
        <dbReference type="Pfam" id="PF06439"/>
    </source>
</evidence>
<organism evidence="2 3">
    <name type="scientific">Dyadobacter pollutisoli</name>
    <dbReference type="NCBI Taxonomy" id="2910158"/>
    <lineage>
        <taxon>Bacteria</taxon>
        <taxon>Pseudomonadati</taxon>
        <taxon>Bacteroidota</taxon>
        <taxon>Cytophagia</taxon>
        <taxon>Cytophagales</taxon>
        <taxon>Spirosomataceae</taxon>
        <taxon>Dyadobacter</taxon>
    </lineage>
</organism>
<protein>
    <submittedName>
        <fullName evidence="2">DUF1080 domain-containing protein</fullName>
    </submittedName>
</protein>
<dbReference type="EMBL" id="CP112998">
    <property type="protein sequence ID" value="WAC11675.1"/>
    <property type="molecule type" value="Genomic_DNA"/>
</dbReference>
<dbReference type="AlphaFoldDB" id="A0A9E8N862"/>
<gene>
    <name evidence="2" type="ORF">ON006_28575</name>
</gene>
<sequence length="211" mass="23569">MLKPRQLLVICATVLLVNSAFLVNKLPSLAPEKKPVKLFNGKDLTGWKINGTEKWYVEKGELICESGPDKKYGYLTTDKFYKNFDLSLQFKQEANGNSGVFFRSTVDGTKVSGWQVEVAPPNHDTGGIYESYGRNWLVQIPDEKEGFLKMGEWNTLRIRAVGDKVQTWLNGNAMVDFDDAKIGAGNGSIALQIHDGGGIKVRWKNIVVEEL</sequence>
<evidence type="ECO:0000313" key="2">
    <source>
        <dbReference type="EMBL" id="WAC11675.1"/>
    </source>
</evidence>
<dbReference type="InterPro" id="IPR010496">
    <property type="entry name" value="AL/BT2_dom"/>
</dbReference>
<dbReference type="GO" id="GO:0016787">
    <property type="term" value="F:hydrolase activity"/>
    <property type="evidence" value="ECO:0007669"/>
    <property type="project" value="InterPro"/>
</dbReference>
<dbReference type="Gene3D" id="2.60.120.560">
    <property type="entry name" value="Exo-inulinase, domain 1"/>
    <property type="match status" value="1"/>
</dbReference>